<gene>
    <name evidence="1" type="ORF">DFR70_12510</name>
</gene>
<evidence type="ECO:0000313" key="1">
    <source>
        <dbReference type="EMBL" id="PXX54029.1"/>
    </source>
</evidence>
<dbReference type="Proteomes" id="UP000247569">
    <property type="component" value="Unassembled WGS sequence"/>
</dbReference>
<proteinExistence type="predicted"/>
<dbReference type="AlphaFoldDB" id="A0A318KAX4"/>
<accession>A0A318KAX4</accession>
<reference evidence="1 2" key="1">
    <citation type="submission" date="2018-05" db="EMBL/GenBank/DDBJ databases">
        <title>Genomic Encyclopedia of Type Strains, Phase IV (KMG-IV): sequencing the most valuable type-strain genomes for metagenomic binning, comparative biology and taxonomic classification.</title>
        <authorList>
            <person name="Goeker M."/>
        </authorList>
    </citation>
    <scope>NUCLEOTIDE SEQUENCE [LARGE SCALE GENOMIC DNA]</scope>
    <source>
        <strain evidence="1 2">DSM 44704</strain>
    </source>
</reference>
<organism evidence="1 2">
    <name type="scientific">Nocardia tenerifensis</name>
    <dbReference type="NCBI Taxonomy" id="228006"/>
    <lineage>
        <taxon>Bacteria</taxon>
        <taxon>Bacillati</taxon>
        <taxon>Actinomycetota</taxon>
        <taxon>Actinomycetes</taxon>
        <taxon>Mycobacteriales</taxon>
        <taxon>Nocardiaceae</taxon>
        <taxon>Nocardia</taxon>
    </lineage>
</organism>
<dbReference type="InterPro" id="IPR028964">
    <property type="entry name" value="Imm8"/>
</dbReference>
<comment type="caution">
    <text evidence="1">The sequence shown here is derived from an EMBL/GenBank/DDBJ whole genome shotgun (WGS) entry which is preliminary data.</text>
</comment>
<evidence type="ECO:0000313" key="2">
    <source>
        <dbReference type="Proteomes" id="UP000247569"/>
    </source>
</evidence>
<protein>
    <submittedName>
        <fullName evidence="1">Immunity protein 8 of polymorphic toxin system</fullName>
    </submittedName>
</protein>
<dbReference type="Pfam" id="PF15586">
    <property type="entry name" value="Imm8"/>
    <property type="match status" value="1"/>
</dbReference>
<sequence>MRAVIRHLLTDTDPAAFAPDDPEKFVFLVQMLAGPSDGPGEESFQFEVCTPGWLLERTRREGPVNGRHQVIVEHFNWSALEIYFQRLVTRCWGSDWNEVATKLGRYGYWEFEDYTPRLETD</sequence>
<name>A0A318KAX4_9NOCA</name>
<dbReference type="EMBL" id="QJKF01000025">
    <property type="protein sequence ID" value="PXX54029.1"/>
    <property type="molecule type" value="Genomic_DNA"/>
</dbReference>
<keyword evidence="2" id="KW-1185">Reference proteome</keyword>